<organism evidence="4 5">
    <name type="scientific">Rhodoferax koreensis</name>
    <dbReference type="NCBI Taxonomy" id="1842727"/>
    <lineage>
        <taxon>Bacteria</taxon>
        <taxon>Pseudomonadati</taxon>
        <taxon>Pseudomonadota</taxon>
        <taxon>Betaproteobacteria</taxon>
        <taxon>Burkholderiales</taxon>
        <taxon>Comamonadaceae</taxon>
        <taxon>Rhodoferax</taxon>
    </lineage>
</organism>
<reference evidence="4 5" key="1">
    <citation type="submission" date="2017-01" db="EMBL/GenBank/DDBJ databases">
        <authorList>
            <person name="Mah S.A."/>
            <person name="Swanson W.J."/>
            <person name="Moy G.W."/>
            <person name="Vacquier V.D."/>
        </authorList>
    </citation>
    <scope>NUCLEOTIDE SEQUENCE [LARGE SCALE GENOMIC DNA]</scope>
    <source>
        <strain evidence="4 5">DCY110</strain>
    </source>
</reference>
<feature type="domain" description="PDZ" evidence="3">
    <location>
        <begin position="298"/>
        <end position="347"/>
    </location>
</feature>
<dbReference type="InterPro" id="IPR041489">
    <property type="entry name" value="PDZ_6"/>
</dbReference>
<dbReference type="Gene3D" id="2.40.10.120">
    <property type="match status" value="1"/>
</dbReference>
<dbReference type="InterPro" id="IPR036034">
    <property type="entry name" value="PDZ_sf"/>
</dbReference>
<dbReference type="PANTHER" id="PTHR43343">
    <property type="entry name" value="PEPTIDASE S12"/>
    <property type="match status" value="1"/>
</dbReference>
<keyword evidence="5" id="KW-1185">Reference proteome</keyword>
<name>A0A1P8JU20_9BURK</name>
<evidence type="ECO:0000256" key="1">
    <source>
        <dbReference type="ARBA" id="ARBA00022670"/>
    </source>
</evidence>
<protein>
    <recommendedName>
        <fullName evidence="3">PDZ domain-containing protein</fullName>
    </recommendedName>
</protein>
<evidence type="ECO:0000256" key="2">
    <source>
        <dbReference type="ARBA" id="ARBA00022801"/>
    </source>
</evidence>
<dbReference type="EMBL" id="CP019236">
    <property type="protein sequence ID" value="APW37270.1"/>
    <property type="molecule type" value="Genomic_DNA"/>
</dbReference>
<dbReference type="InterPro" id="IPR051201">
    <property type="entry name" value="Chloro_Bact_Ser_Proteases"/>
</dbReference>
<dbReference type="Gene3D" id="2.30.42.10">
    <property type="match status" value="2"/>
</dbReference>
<dbReference type="PROSITE" id="PS50106">
    <property type="entry name" value="PDZ"/>
    <property type="match status" value="2"/>
</dbReference>
<dbReference type="GO" id="GO:0004252">
    <property type="term" value="F:serine-type endopeptidase activity"/>
    <property type="evidence" value="ECO:0007669"/>
    <property type="project" value="InterPro"/>
</dbReference>
<dbReference type="KEGG" id="rhy:RD110_08725"/>
<dbReference type="AlphaFoldDB" id="A0A1P8JU20"/>
<dbReference type="SUPFAM" id="SSF50494">
    <property type="entry name" value="Trypsin-like serine proteases"/>
    <property type="match status" value="1"/>
</dbReference>
<keyword evidence="2" id="KW-0378">Hydrolase</keyword>
<dbReference type="InterPro" id="IPR009003">
    <property type="entry name" value="Peptidase_S1_PA"/>
</dbReference>
<accession>A0A1P8JU20</accession>
<dbReference type="PRINTS" id="PR00834">
    <property type="entry name" value="PROTEASES2C"/>
</dbReference>
<evidence type="ECO:0000313" key="4">
    <source>
        <dbReference type="EMBL" id="APW37270.1"/>
    </source>
</evidence>
<dbReference type="InterPro" id="IPR001478">
    <property type="entry name" value="PDZ"/>
</dbReference>
<evidence type="ECO:0000313" key="5">
    <source>
        <dbReference type="Proteomes" id="UP000186609"/>
    </source>
</evidence>
<dbReference type="OrthoDB" id="8520726at2"/>
<sequence length="488" mass="49483">MGPPVVHRCVSAGIGVVCLALLQGTAAGQASPAAVSLQPPALCAGSGPPGPAGRSFREAARRTAPAVVVVSATGVLALAEGAGGADLVDPLFPFVPGERSAPEPSSEPMPEAKVPFRTQGSGFIVREDGLVLTSAHVVHGARLLTVTLADRRTFDARLVGVDRLTDVAVLRIEATGLPVVCTGDARLLEMGDPVLAIGSPFGLAQSATQGVVSAVDRWLPGDAAVPYIQTDAALNPGSSGGPLLGQDGTVVAINAQIFSGSGGYQGLGFSIPIDVALRSLGQILAKGRAEHAVFGAVLQDLDQHLAQAFGLAAPDGALVCEVGRGSAAALAGLLPGDVILAVDDGPVLTPGDLYRRLDAAAPGATWRLALWRDRARRELRVTLDMVVSAPESTAAAVDMRPGAFGLKLHALEPARGRALNLDHGLVVDAATGAAAAAGLVRGDVLLAVNGTPLRDERQLDAAADAGPGVVALLVLRHGGRGFVPVRLR</sequence>
<proteinExistence type="predicted"/>
<dbReference type="STRING" id="1842727.RD110_08725"/>
<dbReference type="PANTHER" id="PTHR43343:SF3">
    <property type="entry name" value="PROTEASE DO-LIKE 8, CHLOROPLASTIC"/>
    <property type="match status" value="1"/>
</dbReference>
<dbReference type="InterPro" id="IPR001940">
    <property type="entry name" value="Peptidase_S1C"/>
</dbReference>
<dbReference type="SUPFAM" id="SSF50156">
    <property type="entry name" value="PDZ domain-like"/>
    <property type="match status" value="2"/>
</dbReference>
<dbReference type="Pfam" id="PF13365">
    <property type="entry name" value="Trypsin_2"/>
    <property type="match status" value="1"/>
</dbReference>
<keyword evidence="1" id="KW-0645">Protease</keyword>
<feature type="domain" description="PDZ" evidence="3">
    <location>
        <begin position="386"/>
        <end position="455"/>
    </location>
</feature>
<dbReference type="Pfam" id="PF17820">
    <property type="entry name" value="PDZ_6"/>
    <property type="match status" value="2"/>
</dbReference>
<dbReference type="GO" id="GO:0006508">
    <property type="term" value="P:proteolysis"/>
    <property type="evidence" value="ECO:0007669"/>
    <property type="project" value="UniProtKB-KW"/>
</dbReference>
<dbReference type="Proteomes" id="UP000186609">
    <property type="component" value="Chromosome"/>
</dbReference>
<gene>
    <name evidence="4" type="ORF">RD110_08725</name>
</gene>
<evidence type="ECO:0000259" key="3">
    <source>
        <dbReference type="PROSITE" id="PS50106"/>
    </source>
</evidence>
<dbReference type="SMART" id="SM00228">
    <property type="entry name" value="PDZ"/>
    <property type="match status" value="2"/>
</dbReference>